<evidence type="ECO:0000313" key="2">
    <source>
        <dbReference type="EMBL" id="OOF99940.1"/>
    </source>
</evidence>
<feature type="compositionally biased region" description="Polar residues" evidence="1">
    <location>
        <begin position="78"/>
        <end position="124"/>
    </location>
</feature>
<name>A0A1R3RZP9_ASPC5</name>
<dbReference type="Proteomes" id="UP000188318">
    <property type="component" value="Unassembled WGS sequence"/>
</dbReference>
<sequence length="242" mass="27179">MSACAIQPKQILKRELSQREYELLEEWAPETLKDYTLPKPNPPMNRYPQYQTVPSQLQSSSPRRSKVQASSVYEEWKSQVSNGRTVNETPTIPVSKENQAEATVSPTTNARANSNQPGNPSSPAGTKLCPQQPAKAISPNNHYAKPTVSTSNRSMTSPVAKVASKAGEQSTKNKGIENHQRPRQDIIVYTAPNGFKFRRDVLSKWSLGIKTPKKLTIYFRPNFVEDPWKGLKPVLTISHKHW</sequence>
<dbReference type="OMA" id="GAMAYFQ"/>
<dbReference type="OrthoDB" id="5419162at2759"/>
<feature type="region of interest" description="Disordered" evidence="1">
    <location>
        <begin position="161"/>
        <end position="180"/>
    </location>
</feature>
<proteinExistence type="predicted"/>
<evidence type="ECO:0000256" key="1">
    <source>
        <dbReference type="SAM" id="MobiDB-lite"/>
    </source>
</evidence>
<reference evidence="3" key="1">
    <citation type="journal article" date="2017" name="Genome Biol.">
        <title>Comparative genomics reveals high biological diversity and specific adaptations in the industrially and medically important fungal genus Aspergillus.</title>
        <authorList>
            <person name="de Vries R.P."/>
            <person name="Riley R."/>
            <person name="Wiebenga A."/>
            <person name="Aguilar-Osorio G."/>
            <person name="Amillis S."/>
            <person name="Uchima C.A."/>
            <person name="Anderluh G."/>
            <person name="Asadollahi M."/>
            <person name="Askin M."/>
            <person name="Barry K."/>
            <person name="Battaglia E."/>
            <person name="Bayram O."/>
            <person name="Benocci T."/>
            <person name="Braus-Stromeyer S.A."/>
            <person name="Caldana C."/>
            <person name="Canovas D."/>
            <person name="Cerqueira G.C."/>
            <person name="Chen F."/>
            <person name="Chen W."/>
            <person name="Choi C."/>
            <person name="Clum A."/>
            <person name="Dos Santos R.A."/>
            <person name="Damasio A.R."/>
            <person name="Diallinas G."/>
            <person name="Emri T."/>
            <person name="Fekete E."/>
            <person name="Flipphi M."/>
            <person name="Freyberg S."/>
            <person name="Gallo A."/>
            <person name="Gournas C."/>
            <person name="Habgood R."/>
            <person name="Hainaut M."/>
            <person name="Harispe M.L."/>
            <person name="Henrissat B."/>
            <person name="Hilden K.S."/>
            <person name="Hope R."/>
            <person name="Hossain A."/>
            <person name="Karabika E."/>
            <person name="Karaffa L."/>
            <person name="Karanyi Z."/>
            <person name="Krasevec N."/>
            <person name="Kuo A."/>
            <person name="Kusch H."/>
            <person name="LaButti K."/>
            <person name="Lagendijk E.L."/>
            <person name="Lapidus A."/>
            <person name="Levasseur A."/>
            <person name="Lindquist E."/>
            <person name="Lipzen A."/>
            <person name="Logrieco A.F."/>
            <person name="MacCabe A."/>
            <person name="Maekelae M.R."/>
            <person name="Malavazi I."/>
            <person name="Melin P."/>
            <person name="Meyer V."/>
            <person name="Mielnichuk N."/>
            <person name="Miskei M."/>
            <person name="Molnar A.P."/>
            <person name="Mule G."/>
            <person name="Ngan C.Y."/>
            <person name="Orejas M."/>
            <person name="Orosz E."/>
            <person name="Ouedraogo J.P."/>
            <person name="Overkamp K.M."/>
            <person name="Park H.-S."/>
            <person name="Perrone G."/>
            <person name="Piumi F."/>
            <person name="Punt P.J."/>
            <person name="Ram A.F."/>
            <person name="Ramon A."/>
            <person name="Rauscher S."/>
            <person name="Record E."/>
            <person name="Riano-Pachon D.M."/>
            <person name="Robert V."/>
            <person name="Roehrig J."/>
            <person name="Ruller R."/>
            <person name="Salamov A."/>
            <person name="Salih N.S."/>
            <person name="Samson R.A."/>
            <person name="Sandor E."/>
            <person name="Sanguinetti M."/>
            <person name="Schuetze T."/>
            <person name="Sepcic K."/>
            <person name="Shelest E."/>
            <person name="Sherlock G."/>
            <person name="Sophianopoulou V."/>
            <person name="Squina F.M."/>
            <person name="Sun H."/>
            <person name="Susca A."/>
            <person name="Todd R.B."/>
            <person name="Tsang A."/>
            <person name="Unkles S.E."/>
            <person name="van de Wiele N."/>
            <person name="van Rossen-Uffink D."/>
            <person name="Oliveira J.V."/>
            <person name="Vesth T.C."/>
            <person name="Visser J."/>
            <person name="Yu J.-H."/>
            <person name="Zhou M."/>
            <person name="Andersen M.R."/>
            <person name="Archer D.B."/>
            <person name="Baker S.E."/>
            <person name="Benoit I."/>
            <person name="Brakhage A.A."/>
            <person name="Braus G.H."/>
            <person name="Fischer R."/>
            <person name="Frisvad J.C."/>
            <person name="Goldman G.H."/>
            <person name="Houbraken J."/>
            <person name="Oakley B."/>
            <person name="Pocsi I."/>
            <person name="Scazzocchio C."/>
            <person name="Seiboth B."/>
            <person name="vanKuyk P.A."/>
            <person name="Wortman J."/>
            <person name="Dyer P.S."/>
            <person name="Grigoriev I.V."/>
        </authorList>
    </citation>
    <scope>NUCLEOTIDE SEQUENCE [LARGE SCALE GENOMIC DNA]</scope>
    <source>
        <strain evidence="3">ITEM 5010</strain>
    </source>
</reference>
<organism evidence="2 3">
    <name type="scientific">Aspergillus carbonarius (strain ITEM 5010)</name>
    <dbReference type="NCBI Taxonomy" id="602072"/>
    <lineage>
        <taxon>Eukaryota</taxon>
        <taxon>Fungi</taxon>
        <taxon>Dikarya</taxon>
        <taxon>Ascomycota</taxon>
        <taxon>Pezizomycotina</taxon>
        <taxon>Eurotiomycetes</taxon>
        <taxon>Eurotiomycetidae</taxon>
        <taxon>Eurotiales</taxon>
        <taxon>Aspergillaceae</taxon>
        <taxon>Aspergillus</taxon>
        <taxon>Aspergillus subgen. Circumdati</taxon>
    </lineage>
</organism>
<protein>
    <submittedName>
        <fullName evidence="2">Uncharacterized protein</fullName>
    </submittedName>
</protein>
<feature type="compositionally biased region" description="Polar residues" evidence="1">
    <location>
        <begin position="147"/>
        <end position="156"/>
    </location>
</feature>
<dbReference type="AlphaFoldDB" id="A0A1R3RZP9"/>
<dbReference type="VEuPathDB" id="FungiDB:ASPCADRAFT_126821"/>
<gene>
    <name evidence="2" type="ORF">ASPCADRAFT_126821</name>
</gene>
<accession>A0A1R3RZP9</accession>
<dbReference type="EMBL" id="KV907494">
    <property type="protein sequence ID" value="OOF99940.1"/>
    <property type="molecule type" value="Genomic_DNA"/>
</dbReference>
<keyword evidence="3" id="KW-1185">Reference proteome</keyword>
<feature type="region of interest" description="Disordered" evidence="1">
    <location>
        <begin position="31"/>
        <end position="156"/>
    </location>
</feature>
<evidence type="ECO:0000313" key="3">
    <source>
        <dbReference type="Proteomes" id="UP000188318"/>
    </source>
</evidence>